<gene>
    <name evidence="1" type="ORF">B2M20_09145</name>
</gene>
<name>A0A1V4HZX4_NITVU</name>
<accession>A0A1V4HZX4</accession>
<proteinExistence type="predicted"/>
<keyword evidence="2" id="KW-1185">Reference proteome</keyword>
<dbReference type="RefSeq" id="WP_079446729.1">
    <property type="nucleotide sequence ID" value="NZ_MWPQ01000039.1"/>
</dbReference>
<evidence type="ECO:0000313" key="2">
    <source>
        <dbReference type="Proteomes" id="UP000189940"/>
    </source>
</evidence>
<dbReference type="OrthoDB" id="9781481at2"/>
<organism evidence="1 2">
    <name type="scientific">Nitrobacter vulgaris</name>
    <dbReference type="NCBI Taxonomy" id="29421"/>
    <lineage>
        <taxon>Bacteria</taxon>
        <taxon>Pseudomonadati</taxon>
        <taxon>Pseudomonadota</taxon>
        <taxon>Alphaproteobacteria</taxon>
        <taxon>Hyphomicrobiales</taxon>
        <taxon>Nitrobacteraceae</taxon>
        <taxon>Nitrobacter</taxon>
    </lineage>
</organism>
<reference evidence="1 2" key="1">
    <citation type="submission" date="2017-02" db="EMBL/GenBank/DDBJ databases">
        <title>Genome sequence of the nitrite-oxidizing bacterium Nitrobacter vulgaris strain Ab1.</title>
        <authorList>
            <person name="Mellbye B.L."/>
            <person name="Davis E.W."/>
            <person name="Spieck E."/>
            <person name="Chang J.H."/>
            <person name="Bottomley P.J."/>
            <person name="Sayavedra-Soto L.A."/>
        </authorList>
    </citation>
    <scope>NUCLEOTIDE SEQUENCE [LARGE SCALE GENOMIC DNA]</scope>
    <source>
        <strain evidence="1 2">Ab1</strain>
    </source>
</reference>
<dbReference type="AlphaFoldDB" id="A0A1V4HZX4"/>
<evidence type="ECO:0000313" key="1">
    <source>
        <dbReference type="EMBL" id="OPH83132.1"/>
    </source>
</evidence>
<comment type="caution">
    <text evidence="1">The sequence shown here is derived from an EMBL/GenBank/DDBJ whole genome shotgun (WGS) entry which is preliminary data.</text>
</comment>
<dbReference type="EMBL" id="MWPQ01000039">
    <property type="protein sequence ID" value="OPH83132.1"/>
    <property type="molecule type" value="Genomic_DNA"/>
</dbReference>
<dbReference type="STRING" id="29421.B2M20_09145"/>
<protein>
    <submittedName>
        <fullName evidence="1">Uncharacterized protein</fullName>
    </submittedName>
</protein>
<dbReference type="Proteomes" id="UP000189940">
    <property type="component" value="Unassembled WGS sequence"/>
</dbReference>
<sequence>MLKTIREAKVGKATVRLVQTPNGYSGLVLLDGRRQALEEGDDADDVWRRIHDAAAGLNPRFFGYDGAQSRFLHFFPQGFEDGDYTGHERAYKLKAKEKLDETAPLPEVARGHGFGEAIFSAYRATNLLSPFEKTRLQSLLRGAGC</sequence>